<feature type="compositionally biased region" description="Basic and acidic residues" evidence="4">
    <location>
        <begin position="124"/>
        <end position="138"/>
    </location>
</feature>
<evidence type="ECO:0008006" key="10">
    <source>
        <dbReference type="Google" id="ProtNLM"/>
    </source>
</evidence>
<feature type="region of interest" description="Disordered" evidence="4">
    <location>
        <begin position="354"/>
        <end position="410"/>
    </location>
</feature>
<dbReference type="InterPro" id="IPR006311">
    <property type="entry name" value="TAT_signal"/>
</dbReference>
<feature type="domain" description="Plastocyanin-like" evidence="7">
    <location>
        <begin position="190"/>
        <end position="298"/>
    </location>
</feature>
<evidence type="ECO:0000259" key="7">
    <source>
        <dbReference type="Pfam" id="PF07732"/>
    </source>
</evidence>
<dbReference type="InterPro" id="IPR034279">
    <property type="entry name" value="CuRO_3_CopA"/>
</dbReference>
<feature type="compositionally biased region" description="Low complexity" evidence="4">
    <location>
        <begin position="102"/>
        <end position="122"/>
    </location>
</feature>
<keyword evidence="9" id="KW-1185">Reference proteome</keyword>
<evidence type="ECO:0000313" key="8">
    <source>
        <dbReference type="EMBL" id="BDM67762.1"/>
    </source>
</evidence>
<reference evidence="8" key="1">
    <citation type="submission" date="2022-06" db="EMBL/GenBank/DDBJ databases">
        <title>Complete genome sequence of Streptomyces nigrescens HEK616.</title>
        <authorList>
            <person name="Asamizu S."/>
            <person name="Onaka H."/>
        </authorList>
    </citation>
    <scope>NUCLEOTIDE SEQUENCE</scope>
    <source>
        <strain evidence="8">HEK616</strain>
    </source>
</reference>
<dbReference type="CDD" id="cd13861">
    <property type="entry name" value="CuRO_1_CumA_like"/>
    <property type="match status" value="1"/>
</dbReference>
<evidence type="ECO:0000259" key="5">
    <source>
        <dbReference type="Pfam" id="PF00394"/>
    </source>
</evidence>
<dbReference type="PANTHER" id="PTHR11709">
    <property type="entry name" value="MULTI-COPPER OXIDASE"/>
    <property type="match status" value="1"/>
</dbReference>
<keyword evidence="3" id="KW-0186">Copper</keyword>
<dbReference type="InterPro" id="IPR008972">
    <property type="entry name" value="Cupredoxin"/>
</dbReference>
<dbReference type="InterPro" id="IPR001117">
    <property type="entry name" value="Cu-oxidase_2nd"/>
</dbReference>
<dbReference type="InterPro" id="IPR002355">
    <property type="entry name" value="Cu_oxidase_Cu_BS"/>
</dbReference>
<dbReference type="InterPro" id="IPR011706">
    <property type="entry name" value="Cu-oxidase_C"/>
</dbReference>
<evidence type="ECO:0000259" key="6">
    <source>
        <dbReference type="Pfam" id="PF07731"/>
    </source>
</evidence>
<dbReference type="PROSITE" id="PS00080">
    <property type="entry name" value="MULTICOPPER_OXIDASE2"/>
    <property type="match status" value="1"/>
</dbReference>
<dbReference type="PANTHER" id="PTHR11709:SF394">
    <property type="entry name" value="FI03373P-RELATED"/>
    <property type="match status" value="1"/>
</dbReference>
<dbReference type="CDD" id="cd13896">
    <property type="entry name" value="CuRO_3_CopA"/>
    <property type="match status" value="1"/>
</dbReference>
<dbReference type="Pfam" id="PF07732">
    <property type="entry name" value="Cu-oxidase_3"/>
    <property type="match status" value="1"/>
</dbReference>
<feature type="region of interest" description="Disordered" evidence="4">
    <location>
        <begin position="1"/>
        <end position="59"/>
    </location>
</feature>
<gene>
    <name evidence="8" type="ORF">HEK616_12490</name>
</gene>
<feature type="domain" description="Plastocyanin-like" evidence="5">
    <location>
        <begin position="419"/>
        <end position="519"/>
    </location>
</feature>
<feature type="compositionally biased region" description="Basic residues" evidence="4">
    <location>
        <begin position="394"/>
        <end position="407"/>
    </location>
</feature>
<feature type="compositionally biased region" description="Basic and acidic residues" evidence="4">
    <location>
        <begin position="1"/>
        <end position="40"/>
    </location>
</feature>
<sequence length="670" mass="72278">MRDSQRPALHDDPSGDPSERPSEGPSDVRPEDRPEGRSDAPGDVPPAGPRTPSRRALLGAGAAVAGSGLLAACGTSDTGSGPDVKAGLYGSHPSRRPHESPGPRTSHGSHGSHGAAGSPAPHGTHRDHDGHGSHDSHGRHGSHGGGGSEGRPPRGYVAPDGPEVAECERKRKRGSGPVRHFTLTAAPTRLELGGGRTVRTWAYGDELPGKEIRVTAGERIALTLHNHLPQSTTVHWHGLHVRNDMDGVPDLTQRAVRPGGSFDYRFTVTDPGTHWLHPHVGVQLDRGLYAPLIVEDPREPLSYDREWVVLIDDWLDGIDGHTPDALLAGFLKRAGRHGGGMGHMGGMGMNMDMGDDGKGGGGTATRHGHGHDEHDEHGGHGHRHGHGKGDHGHGHGSPRRPFGRRRLWGNPGSVDHPLHLINGRTAGHPHTFRARPGDRIRIRIINAGGDTSYRVALGGHRMTVTHTDGYPVRHAKTDTLLLGVGERYDVLVTAKDGAFPLTALAEGKRNRSALAVLRTASGAAPGPSDRPGELRGKLMTADRLKAAESVLLSARRPDRVIDMTLTGNMARYNWAINGRPYSPYQRYPVRSGERVRIVFRNHTRMWHPMHLHGHTFALPHGGPRKDTTIVLPGRQHAVDFDADNPGLWMVHCHNIYHSESGMMTILGYRS</sequence>
<dbReference type="SUPFAM" id="SSF49503">
    <property type="entry name" value="Cupredoxins"/>
    <property type="match status" value="3"/>
</dbReference>
<dbReference type="Gene3D" id="2.60.40.420">
    <property type="entry name" value="Cupredoxins - blue copper proteins"/>
    <property type="match status" value="3"/>
</dbReference>
<dbReference type="InterPro" id="IPR011707">
    <property type="entry name" value="Cu-oxidase-like_N"/>
</dbReference>
<feature type="region of interest" description="Disordered" evidence="4">
    <location>
        <begin position="71"/>
        <end position="180"/>
    </location>
</feature>
<feature type="compositionally biased region" description="Basic and acidic residues" evidence="4">
    <location>
        <begin position="370"/>
        <end position="379"/>
    </location>
</feature>
<dbReference type="Pfam" id="PF07731">
    <property type="entry name" value="Cu-oxidase_2"/>
    <property type="match status" value="1"/>
</dbReference>
<keyword evidence="2" id="KW-0560">Oxidoreductase</keyword>
<evidence type="ECO:0000256" key="3">
    <source>
        <dbReference type="ARBA" id="ARBA00023008"/>
    </source>
</evidence>
<evidence type="ECO:0000256" key="4">
    <source>
        <dbReference type="SAM" id="MobiDB-lite"/>
    </source>
</evidence>
<dbReference type="Pfam" id="PF00394">
    <property type="entry name" value="Cu-oxidase"/>
    <property type="match status" value="1"/>
</dbReference>
<dbReference type="EMBL" id="AP026073">
    <property type="protein sequence ID" value="BDM67762.1"/>
    <property type="molecule type" value="Genomic_DNA"/>
</dbReference>
<keyword evidence="1" id="KW-0479">Metal-binding</keyword>
<evidence type="ECO:0000313" key="9">
    <source>
        <dbReference type="Proteomes" id="UP001059597"/>
    </source>
</evidence>
<dbReference type="RefSeq" id="WP_261951872.1">
    <property type="nucleotide sequence ID" value="NZ_AP026073.1"/>
</dbReference>
<proteinExistence type="predicted"/>
<name>A0ABM7ZN04_STRNI</name>
<protein>
    <recommendedName>
        <fullName evidence="10">Multicopper oxidase</fullName>
    </recommendedName>
</protein>
<dbReference type="Proteomes" id="UP001059597">
    <property type="component" value="Chromosome"/>
</dbReference>
<evidence type="ECO:0000256" key="1">
    <source>
        <dbReference type="ARBA" id="ARBA00022723"/>
    </source>
</evidence>
<feature type="domain" description="Plastocyanin-like" evidence="6">
    <location>
        <begin position="557"/>
        <end position="664"/>
    </location>
</feature>
<dbReference type="InterPro" id="IPR045087">
    <property type="entry name" value="Cu-oxidase_fam"/>
</dbReference>
<organism evidence="8 9">
    <name type="scientific">Streptomyces nigrescens</name>
    <dbReference type="NCBI Taxonomy" id="1920"/>
    <lineage>
        <taxon>Bacteria</taxon>
        <taxon>Bacillati</taxon>
        <taxon>Actinomycetota</taxon>
        <taxon>Actinomycetes</taxon>
        <taxon>Kitasatosporales</taxon>
        <taxon>Streptomycetaceae</taxon>
        <taxon>Streptomyces</taxon>
    </lineage>
</organism>
<evidence type="ECO:0000256" key="2">
    <source>
        <dbReference type="ARBA" id="ARBA00023002"/>
    </source>
</evidence>
<dbReference type="PROSITE" id="PS51318">
    <property type="entry name" value="TAT"/>
    <property type="match status" value="1"/>
</dbReference>
<accession>A0ABM7ZN04</accession>